<dbReference type="Gene3D" id="3.30.565.10">
    <property type="entry name" value="Histidine kinase-like ATPase, C-terminal domain"/>
    <property type="match status" value="1"/>
</dbReference>
<comment type="similarity">
    <text evidence="2 10">Belongs to the heat shock protein 90 family.</text>
</comment>
<dbReference type="NCBIfam" id="NF003555">
    <property type="entry name" value="PRK05218.1"/>
    <property type="match status" value="1"/>
</dbReference>
<dbReference type="InterPro" id="IPR020568">
    <property type="entry name" value="Ribosomal_Su5_D2-typ_SF"/>
</dbReference>
<feature type="binding site" evidence="11">
    <location>
        <begin position="123"/>
        <end position="128"/>
    </location>
    <ligand>
        <name>ATP</name>
        <dbReference type="ChEBI" id="CHEBI:30616"/>
    </ligand>
</feature>
<keyword evidence="5 10" id="KW-0067">ATP-binding</keyword>
<evidence type="ECO:0000256" key="11">
    <source>
        <dbReference type="PIRSR" id="PIRSR002583-1"/>
    </source>
</evidence>
<evidence type="ECO:0000313" key="14">
    <source>
        <dbReference type="Proteomes" id="UP000550401"/>
    </source>
</evidence>
<dbReference type="PANTHER" id="PTHR11528">
    <property type="entry name" value="HEAT SHOCK PROTEIN 90 FAMILY MEMBER"/>
    <property type="match status" value="1"/>
</dbReference>
<dbReference type="Gene3D" id="3.30.230.80">
    <property type="match status" value="1"/>
</dbReference>
<evidence type="ECO:0000256" key="5">
    <source>
        <dbReference type="ARBA" id="ARBA00022840"/>
    </source>
</evidence>
<keyword evidence="7 10" id="KW-0143">Chaperone</keyword>
<evidence type="ECO:0000256" key="8">
    <source>
        <dbReference type="ARBA" id="ARBA00058590"/>
    </source>
</evidence>
<sequence>MSTTAETRAFEAEVSQVLHLVTHSLYSHKEIFLRELVSNASDACDKLRFAALSDASLTADDAELRIELSWDKDARTLTIRDNGIGMSREEVIENIGTIARSGTRRFLESLSGDARKDTQLIGQFGVGFYSAFIVADRVTLVTRKAGVPAGDGVRWESGGSGDYTIETVDEPRRGTTVTLHLKADEGEFLDGWRLRELIKRYSDHVAFPIRLPVEKDGKPSDEFETVNHAAALWTRPKGEITDEEYQAFYKSLSHDFNDALAWAHNRVEGSQSYTSLLYVPEKQPFDAVFSGRDERHGLKLYIRRVFIMDASEQLLPAYLRFVRGVVDSDDLPLNVSREILQENRLVAQIRSACVKRTLDLLEKVAKDEPAKYQQFTNAFGNVLKEGVAEDGANRERIARLLRFASTHGDDAQKSVSLDDYIGRMQAGQDVIWYVTADTHAAAKGSPQIESLRARGVEVLLLSDRIDEWMIGYLGEYAGKKLRNAAKGEIDAADGADAEQRKQAEDEAKPMLDKLAGVLGDEVEQVRVSHRLTGSPSCIVLGEYDMALHMQRLLREAGHEVPAGKPVLEVNPRHPLVQRFAAEADAARSEDLGRLLLEEAQLAAGDQLADPAAFIARMNRLLAA</sequence>
<dbReference type="AlphaFoldDB" id="A0A839EVV0"/>
<feature type="domain" description="Histidine kinase/HSP90-like ATPase" evidence="12">
    <location>
        <begin position="28"/>
        <end position="185"/>
    </location>
</feature>
<name>A0A839EVV0_9GAMM</name>
<feature type="binding site" evidence="11">
    <location>
        <position position="175"/>
    </location>
    <ligand>
        <name>ATP</name>
        <dbReference type="ChEBI" id="CHEBI:30616"/>
    </ligand>
</feature>
<dbReference type="SUPFAM" id="SSF55874">
    <property type="entry name" value="ATPase domain of HSP90 chaperone/DNA topoisomerase II/histidine kinase"/>
    <property type="match status" value="1"/>
</dbReference>
<dbReference type="Pfam" id="PF00183">
    <property type="entry name" value="HSP90"/>
    <property type="match status" value="1"/>
</dbReference>
<dbReference type="InterPro" id="IPR001404">
    <property type="entry name" value="Hsp90_fam"/>
</dbReference>
<evidence type="ECO:0000256" key="1">
    <source>
        <dbReference type="ARBA" id="ARBA00004496"/>
    </source>
</evidence>
<keyword evidence="4 10" id="KW-0547">Nucleotide-binding</keyword>
<comment type="function">
    <text evidence="8 10">Molecular chaperone. Has ATPase activity.</text>
</comment>
<dbReference type="InterPro" id="IPR003594">
    <property type="entry name" value="HATPase_dom"/>
</dbReference>
<feature type="binding site" evidence="11">
    <location>
        <position position="35"/>
    </location>
    <ligand>
        <name>ATP</name>
        <dbReference type="ChEBI" id="CHEBI:30616"/>
    </ligand>
</feature>
<feature type="binding site" evidence="11">
    <location>
        <position position="337"/>
    </location>
    <ligand>
        <name>ATP</name>
        <dbReference type="ChEBI" id="CHEBI:30616"/>
    </ligand>
</feature>
<dbReference type="FunFam" id="3.30.230.80:FF:000002">
    <property type="entry name" value="Molecular chaperone HtpG"/>
    <property type="match status" value="1"/>
</dbReference>
<dbReference type="SUPFAM" id="SSF54211">
    <property type="entry name" value="Ribosomal protein S5 domain 2-like"/>
    <property type="match status" value="1"/>
</dbReference>
<comment type="caution">
    <text evidence="10">Lacks conserved residue(s) required for the propagation of feature annotation.</text>
</comment>
<comment type="subunit">
    <text evidence="10">Homodimer.</text>
</comment>
<evidence type="ECO:0000256" key="4">
    <source>
        <dbReference type="ARBA" id="ARBA00022741"/>
    </source>
</evidence>
<dbReference type="InterPro" id="IPR037196">
    <property type="entry name" value="HSP90_C"/>
</dbReference>
<dbReference type="GO" id="GO:0005737">
    <property type="term" value="C:cytoplasm"/>
    <property type="evidence" value="ECO:0007669"/>
    <property type="project" value="UniProtKB-SubCell"/>
</dbReference>
<dbReference type="PIRSF" id="PIRSF002583">
    <property type="entry name" value="Hsp90"/>
    <property type="match status" value="1"/>
</dbReference>
<organism evidence="13 14">
    <name type="scientific">Dokdonella fugitiva</name>
    <dbReference type="NCBI Taxonomy" id="328517"/>
    <lineage>
        <taxon>Bacteria</taxon>
        <taxon>Pseudomonadati</taxon>
        <taxon>Pseudomonadota</taxon>
        <taxon>Gammaproteobacteria</taxon>
        <taxon>Lysobacterales</taxon>
        <taxon>Rhodanobacteraceae</taxon>
        <taxon>Dokdonella</taxon>
    </lineage>
</organism>
<dbReference type="Gene3D" id="1.20.120.790">
    <property type="entry name" value="Heat shock protein 90, C-terminal domain"/>
    <property type="match status" value="1"/>
</dbReference>
<feature type="region of interest" description="A; substrate-binding" evidence="10">
    <location>
        <begin position="1"/>
        <end position="337"/>
    </location>
</feature>
<gene>
    <name evidence="10" type="primary">htpG</name>
    <name evidence="13" type="ORF">FHW12_002109</name>
</gene>
<dbReference type="EMBL" id="JACGXL010000003">
    <property type="protein sequence ID" value="MBA8887885.1"/>
    <property type="molecule type" value="Genomic_DNA"/>
</dbReference>
<feature type="binding site" evidence="11">
    <location>
        <position position="81"/>
    </location>
    <ligand>
        <name>ATP</name>
        <dbReference type="ChEBI" id="CHEBI:30616"/>
    </ligand>
</feature>
<keyword evidence="14" id="KW-1185">Reference proteome</keyword>
<evidence type="ECO:0000256" key="2">
    <source>
        <dbReference type="ARBA" id="ARBA00008239"/>
    </source>
</evidence>
<evidence type="ECO:0000256" key="10">
    <source>
        <dbReference type="HAMAP-Rule" id="MF_00505"/>
    </source>
</evidence>
<dbReference type="Gene3D" id="3.40.50.11260">
    <property type="match status" value="1"/>
</dbReference>
<dbReference type="FunFam" id="3.30.565.10:FF:000009">
    <property type="entry name" value="Molecular chaperone HtpG"/>
    <property type="match status" value="1"/>
</dbReference>
<evidence type="ECO:0000256" key="9">
    <source>
        <dbReference type="ARBA" id="ARBA00070675"/>
    </source>
</evidence>
<evidence type="ECO:0000256" key="3">
    <source>
        <dbReference type="ARBA" id="ARBA00022490"/>
    </source>
</evidence>
<protein>
    <recommendedName>
        <fullName evidence="9 10">Chaperone protein HtpG</fullName>
    </recommendedName>
    <alternativeName>
        <fullName evidence="10">Heat shock protein HtpG</fullName>
    </alternativeName>
    <alternativeName>
        <fullName evidence="10">High temperature protein G</fullName>
    </alternativeName>
</protein>
<comment type="subcellular location">
    <subcellularLocation>
        <location evidence="1 10">Cytoplasm</location>
    </subcellularLocation>
</comment>
<dbReference type="GO" id="GO:0051082">
    <property type="term" value="F:unfolded protein binding"/>
    <property type="evidence" value="ECO:0007669"/>
    <property type="project" value="UniProtKB-UniRule"/>
</dbReference>
<dbReference type="GO" id="GO:0140662">
    <property type="term" value="F:ATP-dependent protein folding chaperone"/>
    <property type="evidence" value="ECO:0007669"/>
    <property type="project" value="InterPro"/>
</dbReference>
<keyword evidence="3 10" id="KW-0963">Cytoplasm</keyword>
<dbReference type="PRINTS" id="PR00775">
    <property type="entry name" value="HEATSHOCK90"/>
</dbReference>
<proteinExistence type="inferred from homology"/>
<evidence type="ECO:0000313" key="13">
    <source>
        <dbReference type="EMBL" id="MBA8887885.1"/>
    </source>
</evidence>
<feature type="binding site" evidence="11">
    <location>
        <begin position="101"/>
        <end position="102"/>
    </location>
    <ligand>
        <name>ATP</name>
        <dbReference type="ChEBI" id="CHEBI:30616"/>
    </ligand>
</feature>
<dbReference type="GO" id="GO:0005524">
    <property type="term" value="F:ATP binding"/>
    <property type="evidence" value="ECO:0007669"/>
    <property type="project" value="UniProtKB-UniRule"/>
</dbReference>
<dbReference type="HAMAP" id="MF_00505">
    <property type="entry name" value="HSP90"/>
    <property type="match status" value="1"/>
</dbReference>
<dbReference type="InterPro" id="IPR036890">
    <property type="entry name" value="HATPase_C_sf"/>
</dbReference>
<dbReference type="CDD" id="cd16927">
    <property type="entry name" value="HATPase_Hsp90-like"/>
    <property type="match status" value="1"/>
</dbReference>
<reference evidence="13 14" key="1">
    <citation type="submission" date="2020-07" db="EMBL/GenBank/DDBJ databases">
        <title>Genomic Encyclopedia of Type Strains, Phase IV (KMG-V): Genome sequencing to study the core and pangenomes of soil and plant-associated prokaryotes.</title>
        <authorList>
            <person name="Whitman W."/>
        </authorList>
    </citation>
    <scope>NUCLEOTIDE SEQUENCE [LARGE SCALE GENOMIC DNA]</scope>
    <source>
        <strain evidence="13 14">RH2WT43</strain>
    </source>
</reference>
<comment type="caution">
    <text evidence="13">The sequence shown here is derived from an EMBL/GenBank/DDBJ whole genome shotgun (WGS) entry which is preliminary data.</text>
</comment>
<dbReference type="PROSITE" id="PS00298">
    <property type="entry name" value="HSP90"/>
    <property type="match status" value="1"/>
</dbReference>
<dbReference type="Proteomes" id="UP000550401">
    <property type="component" value="Unassembled WGS sequence"/>
</dbReference>
<accession>A0A839EVV0</accession>
<dbReference type="InterPro" id="IPR020575">
    <property type="entry name" value="Hsp90_N"/>
</dbReference>
<feature type="binding site" evidence="11">
    <location>
        <position position="94"/>
    </location>
    <ligand>
        <name>ATP</name>
        <dbReference type="ChEBI" id="CHEBI:30616"/>
    </ligand>
</feature>
<evidence type="ECO:0000259" key="12">
    <source>
        <dbReference type="SMART" id="SM00387"/>
    </source>
</evidence>
<feature type="binding site" evidence="11">
    <location>
        <position position="86"/>
    </location>
    <ligand>
        <name>ATP</name>
        <dbReference type="ChEBI" id="CHEBI:30616"/>
    </ligand>
</feature>
<dbReference type="RefSeq" id="WP_182530971.1">
    <property type="nucleotide sequence ID" value="NZ_JACGXL010000003.1"/>
</dbReference>
<dbReference type="SMART" id="SM00387">
    <property type="entry name" value="HATPase_c"/>
    <property type="match status" value="1"/>
</dbReference>
<dbReference type="GO" id="GO:0016887">
    <property type="term" value="F:ATP hydrolysis activity"/>
    <property type="evidence" value="ECO:0007669"/>
    <property type="project" value="InterPro"/>
</dbReference>
<keyword evidence="6 10" id="KW-0346">Stress response</keyword>
<dbReference type="SUPFAM" id="SSF110942">
    <property type="entry name" value="HSP90 C-terminal domain"/>
    <property type="match status" value="1"/>
</dbReference>
<dbReference type="Pfam" id="PF13589">
    <property type="entry name" value="HATPase_c_3"/>
    <property type="match status" value="1"/>
</dbReference>
<dbReference type="InterPro" id="IPR019805">
    <property type="entry name" value="Heat_shock_protein_90_CS"/>
</dbReference>
<evidence type="ECO:0000256" key="7">
    <source>
        <dbReference type="ARBA" id="ARBA00023186"/>
    </source>
</evidence>
<feature type="region of interest" description="C" evidence="10">
    <location>
        <begin position="552"/>
        <end position="623"/>
    </location>
</feature>
<feature type="binding site" evidence="11">
    <location>
        <position position="39"/>
    </location>
    <ligand>
        <name>ATP</name>
        <dbReference type="ChEBI" id="CHEBI:30616"/>
    </ligand>
</feature>
<evidence type="ECO:0000256" key="6">
    <source>
        <dbReference type="ARBA" id="ARBA00023016"/>
    </source>
</evidence>